<feature type="transmembrane region" description="Helical" evidence="8">
    <location>
        <begin position="12"/>
        <end position="36"/>
    </location>
</feature>
<organism evidence="10 11">
    <name type="scientific">Embleya hyalina</name>
    <dbReference type="NCBI Taxonomy" id="516124"/>
    <lineage>
        <taxon>Bacteria</taxon>
        <taxon>Bacillati</taxon>
        <taxon>Actinomycetota</taxon>
        <taxon>Actinomycetes</taxon>
        <taxon>Kitasatosporales</taxon>
        <taxon>Streptomycetaceae</taxon>
        <taxon>Embleya</taxon>
    </lineage>
</organism>
<accession>A0A401YER1</accession>
<feature type="transmembrane region" description="Helical" evidence="8">
    <location>
        <begin position="85"/>
        <end position="109"/>
    </location>
</feature>
<dbReference type="Gene3D" id="1.20.1250.20">
    <property type="entry name" value="MFS general substrate transporter like domains"/>
    <property type="match status" value="1"/>
</dbReference>
<dbReference type="GO" id="GO:0022857">
    <property type="term" value="F:transmembrane transporter activity"/>
    <property type="evidence" value="ECO:0007669"/>
    <property type="project" value="InterPro"/>
</dbReference>
<dbReference type="PANTHER" id="PTHR23513">
    <property type="entry name" value="INTEGRAL MEMBRANE EFFLUX PROTEIN-RELATED"/>
    <property type="match status" value="1"/>
</dbReference>
<keyword evidence="2" id="KW-0813">Transport</keyword>
<evidence type="ECO:0000256" key="8">
    <source>
        <dbReference type="SAM" id="Phobius"/>
    </source>
</evidence>
<evidence type="ECO:0000256" key="1">
    <source>
        <dbReference type="ARBA" id="ARBA00004651"/>
    </source>
</evidence>
<dbReference type="Proteomes" id="UP000286931">
    <property type="component" value="Unassembled WGS sequence"/>
</dbReference>
<comment type="subcellular location">
    <subcellularLocation>
        <location evidence="1">Cell membrane</location>
        <topology evidence="1">Multi-pass membrane protein</topology>
    </subcellularLocation>
</comment>
<feature type="transmembrane region" description="Helical" evidence="8">
    <location>
        <begin position="358"/>
        <end position="376"/>
    </location>
</feature>
<evidence type="ECO:0000313" key="11">
    <source>
        <dbReference type="Proteomes" id="UP000286931"/>
    </source>
</evidence>
<feature type="transmembrane region" description="Helical" evidence="8">
    <location>
        <begin position="158"/>
        <end position="184"/>
    </location>
</feature>
<feature type="transmembrane region" description="Helical" evidence="8">
    <location>
        <begin position="294"/>
        <end position="311"/>
    </location>
</feature>
<evidence type="ECO:0000259" key="9">
    <source>
        <dbReference type="PROSITE" id="PS50850"/>
    </source>
</evidence>
<dbReference type="InterPro" id="IPR036259">
    <property type="entry name" value="MFS_trans_sf"/>
</dbReference>
<evidence type="ECO:0000256" key="6">
    <source>
        <dbReference type="ARBA" id="ARBA00023136"/>
    </source>
</evidence>
<reference evidence="10 11" key="1">
    <citation type="submission" date="2018-12" db="EMBL/GenBank/DDBJ databases">
        <title>Draft genome sequence of Embleya hyalina NBRC 13850T.</title>
        <authorList>
            <person name="Komaki H."/>
            <person name="Hosoyama A."/>
            <person name="Kimura A."/>
            <person name="Ichikawa N."/>
            <person name="Tamura T."/>
        </authorList>
    </citation>
    <scope>NUCLEOTIDE SEQUENCE [LARGE SCALE GENOMIC DNA]</scope>
    <source>
        <strain evidence="10 11">NBRC 13850</strain>
    </source>
</reference>
<keyword evidence="11" id="KW-1185">Reference proteome</keyword>
<sequence length="444" mass="45679">MRERRGEFAGLWTAYALSNLADGLVVITLPLIALTLTSEPGLVAGVTWAQTMPYVLCTLAVGVLVDRVERGRLVRVAHLLRVAALGLLALALAGDVAPLAMIYTMAFLLGTAELVGDLGSSAMLPAVVPKDRLETANSRMESTRSALNEFVGPPLGGLLVAAGAVTAVLGTAGVYLAAAGALLLPVRGRYAARPADPRPRSNPPDRVSWRAEFTEGLRFLRRHPLLRNLAVMVCVMAGAWSAWSAVLVLYAVDPGPMGLSGAEYGLLLTTLALGGVLGSVAAGWVQRTLGARDTLVVDVITSVLMLGAPALTNRVWIIGITTFVGGFGSGLWNVTVVTLRHRLIPDELLGRVSSAARLIGWGGMPVGAALAGVLAQTSGPRVVFALAASACALLLLPFVRVIREDTIRAAVEALVEGGADGAVGGGGTRGGGVDGGGPSGRTVG</sequence>
<dbReference type="CDD" id="cd06173">
    <property type="entry name" value="MFS_MefA_like"/>
    <property type="match status" value="1"/>
</dbReference>
<feature type="domain" description="Major facilitator superfamily (MFS) profile" evidence="9">
    <location>
        <begin position="7"/>
        <end position="406"/>
    </location>
</feature>
<dbReference type="EMBL" id="BIFH01000013">
    <property type="protein sequence ID" value="GCD93075.1"/>
    <property type="molecule type" value="Genomic_DNA"/>
</dbReference>
<feature type="region of interest" description="Disordered" evidence="7">
    <location>
        <begin position="425"/>
        <end position="444"/>
    </location>
</feature>
<evidence type="ECO:0000256" key="4">
    <source>
        <dbReference type="ARBA" id="ARBA00022692"/>
    </source>
</evidence>
<feature type="transmembrane region" description="Helical" evidence="8">
    <location>
        <begin position="229"/>
        <end position="252"/>
    </location>
</feature>
<protein>
    <submittedName>
        <fullName evidence="10">MFS transporter</fullName>
    </submittedName>
</protein>
<dbReference type="AlphaFoldDB" id="A0A401YER1"/>
<dbReference type="PANTHER" id="PTHR23513:SF6">
    <property type="entry name" value="MAJOR FACILITATOR SUPERFAMILY ASSOCIATED DOMAIN-CONTAINING PROTEIN"/>
    <property type="match status" value="1"/>
</dbReference>
<evidence type="ECO:0000256" key="7">
    <source>
        <dbReference type="SAM" id="MobiDB-lite"/>
    </source>
</evidence>
<dbReference type="OrthoDB" id="145388at2"/>
<feature type="transmembrane region" description="Helical" evidence="8">
    <location>
        <begin position="42"/>
        <end position="65"/>
    </location>
</feature>
<dbReference type="GO" id="GO:0005886">
    <property type="term" value="C:plasma membrane"/>
    <property type="evidence" value="ECO:0007669"/>
    <property type="project" value="UniProtKB-SubCell"/>
</dbReference>
<evidence type="ECO:0000256" key="3">
    <source>
        <dbReference type="ARBA" id="ARBA00022475"/>
    </source>
</evidence>
<feature type="transmembrane region" description="Helical" evidence="8">
    <location>
        <begin position="382"/>
        <end position="399"/>
    </location>
</feature>
<dbReference type="Pfam" id="PF05977">
    <property type="entry name" value="MFS_3"/>
    <property type="match status" value="1"/>
</dbReference>
<keyword evidence="4 8" id="KW-0812">Transmembrane</keyword>
<dbReference type="InterPro" id="IPR020846">
    <property type="entry name" value="MFS_dom"/>
</dbReference>
<dbReference type="RefSeq" id="WP_160161299.1">
    <property type="nucleotide sequence ID" value="NZ_BIFH01000013.1"/>
</dbReference>
<proteinExistence type="predicted"/>
<keyword evidence="3" id="KW-1003">Cell membrane</keyword>
<feature type="transmembrane region" description="Helical" evidence="8">
    <location>
        <begin position="317"/>
        <end position="337"/>
    </location>
</feature>
<evidence type="ECO:0000256" key="5">
    <source>
        <dbReference type="ARBA" id="ARBA00022989"/>
    </source>
</evidence>
<keyword evidence="6 8" id="KW-0472">Membrane</keyword>
<comment type="caution">
    <text evidence="10">The sequence shown here is derived from an EMBL/GenBank/DDBJ whole genome shotgun (WGS) entry which is preliminary data.</text>
</comment>
<dbReference type="InterPro" id="IPR010290">
    <property type="entry name" value="TM_effector"/>
</dbReference>
<name>A0A401YER1_9ACTN</name>
<evidence type="ECO:0000256" key="2">
    <source>
        <dbReference type="ARBA" id="ARBA00022448"/>
    </source>
</evidence>
<keyword evidence="5 8" id="KW-1133">Transmembrane helix</keyword>
<dbReference type="SUPFAM" id="SSF103473">
    <property type="entry name" value="MFS general substrate transporter"/>
    <property type="match status" value="1"/>
</dbReference>
<evidence type="ECO:0000313" key="10">
    <source>
        <dbReference type="EMBL" id="GCD93075.1"/>
    </source>
</evidence>
<feature type="transmembrane region" description="Helical" evidence="8">
    <location>
        <begin position="264"/>
        <end position="285"/>
    </location>
</feature>
<dbReference type="PROSITE" id="PS50850">
    <property type="entry name" value="MFS"/>
    <property type="match status" value="1"/>
</dbReference>
<gene>
    <name evidence="10" type="ORF">EHYA_00718</name>
</gene>